<keyword evidence="2" id="KW-1185">Reference proteome</keyword>
<reference evidence="2" key="1">
    <citation type="submission" date="2014-03" db="EMBL/GenBank/DDBJ databases">
        <authorList>
            <person name="Aksoy S."/>
            <person name="Warren W."/>
            <person name="Wilson R.K."/>
        </authorList>
    </citation>
    <scope>NUCLEOTIDE SEQUENCE [LARGE SCALE GENOMIC DNA]</scope>
    <source>
        <strain evidence="2">IAEA</strain>
    </source>
</reference>
<name>A0A1A9WZF6_9MUSC</name>
<sequence>MTNVLNRVGKETMKSLHCIVLIRNTSILDPLDRRSRWSFLIGHSEIRIRIRSRFSLLTVTNSKTSRSTIPGKLKDVKTFSNGDMVIR</sequence>
<protein>
    <submittedName>
        <fullName evidence="1">Uncharacterized protein</fullName>
    </submittedName>
</protein>
<reference evidence="1" key="2">
    <citation type="submission" date="2020-05" db="UniProtKB">
        <authorList>
            <consortium name="EnsemblMetazoa"/>
        </authorList>
    </citation>
    <scope>IDENTIFICATION</scope>
    <source>
        <strain evidence="1">IAEA</strain>
    </source>
</reference>
<organism evidence="1 2">
    <name type="scientific">Glossina brevipalpis</name>
    <dbReference type="NCBI Taxonomy" id="37001"/>
    <lineage>
        <taxon>Eukaryota</taxon>
        <taxon>Metazoa</taxon>
        <taxon>Ecdysozoa</taxon>
        <taxon>Arthropoda</taxon>
        <taxon>Hexapoda</taxon>
        <taxon>Insecta</taxon>
        <taxon>Pterygota</taxon>
        <taxon>Neoptera</taxon>
        <taxon>Endopterygota</taxon>
        <taxon>Diptera</taxon>
        <taxon>Brachycera</taxon>
        <taxon>Muscomorpha</taxon>
        <taxon>Hippoboscoidea</taxon>
        <taxon>Glossinidae</taxon>
        <taxon>Glossina</taxon>
    </lineage>
</organism>
<proteinExistence type="predicted"/>
<dbReference type="AlphaFoldDB" id="A0A1A9WZF6"/>
<evidence type="ECO:0000313" key="2">
    <source>
        <dbReference type="Proteomes" id="UP000091820"/>
    </source>
</evidence>
<dbReference type="Proteomes" id="UP000091820">
    <property type="component" value="Unassembled WGS sequence"/>
</dbReference>
<dbReference type="VEuPathDB" id="VectorBase:GBRI038368"/>
<accession>A0A1A9WZF6</accession>
<dbReference type="EnsemblMetazoa" id="GBRI038368-RA">
    <property type="protein sequence ID" value="GBRI038368-PA"/>
    <property type="gene ID" value="GBRI038368"/>
</dbReference>
<evidence type="ECO:0000313" key="1">
    <source>
        <dbReference type="EnsemblMetazoa" id="GBRI038368-PA"/>
    </source>
</evidence>